<evidence type="ECO:0000256" key="6">
    <source>
        <dbReference type="SAM" id="MobiDB-lite"/>
    </source>
</evidence>
<dbReference type="AlphaFoldDB" id="A0A2J8F397"/>
<evidence type="ECO:0000256" key="5">
    <source>
        <dbReference type="ARBA" id="ARBA00023136"/>
    </source>
</evidence>
<organism evidence="10 12">
    <name type="scientific">Verticillium dahliae</name>
    <name type="common">Verticillium wilt</name>
    <dbReference type="NCBI Taxonomy" id="27337"/>
    <lineage>
        <taxon>Eukaryota</taxon>
        <taxon>Fungi</taxon>
        <taxon>Dikarya</taxon>
        <taxon>Ascomycota</taxon>
        <taxon>Pezizomycotina</taxon>
        <taxon>Sordariomycetes</taxon>
        <taxon>Hypocreomycetidae</taxon>
        <taxon>Glomerellales</taxon>
        <taxon>Plectosphaerellaceae</taxon>
        <taxon>Verticillium</taxon>
    </lineage>
</organism>
<dbReference type="EMBL" id="MPSH01000025">
    <property type="protein sequence ID" value="PNH29569.1"/>
    <property type="molecule type" value="Genomic_DNA"/>
</dbReference>
<dbReference type="Proteomes" id="UP000288725">
    <property type="component" value="Chromosome 2"/>
</dbReference>
<name>A0A2J8F397_VERDA</name>
<reference evidence="9 11" key="1">
    <citation type="submission" date="2017-12" db="EMBL/GenBank/DDBJ databases">
        <title>Comparative genomics yields insights into virulence evolution of Verticillium dahliae.</title>
        <authorList>
            <person name="Fan R."/>
            <person name="Armitage A.D."/>
            <person name="Cascant-Lopez E."/>
            <person name="Sobczyk M."/>
            <person name="Cockerton H.M."/>
            <person name="Harrison R.J."/>
        </authorList>
    </citation>
    <scope>NUCLEOTIDE SEQUENCE [LARGE SCALE GENOMIC DNA]</scope>
    <source>
        <strain evidence="9 11">12008</strain>
    </source>
</reference>
<evidence type="ECO:0000256" key="4">
    <source>
        <dbReference type="ARBA" id="ARBA00022989"/>
    </source>
</evidence>
<evidence type="ECO:0000313" key="9">
    <source>
        <dbReference type="EMBL" id="PNH29569.1"/>
    </source>
</evidence>
<protein>
    <recommendedName>
        <fullName evidence="8">SPX domain-containing protein</fullName>
    </recommendedName>
</protein>
<keyword evidence="2" id="KW-0926">Vacuole</keyword>
<evidence type="ECO:0000313" key="10">
    <source>
        <dbReference type="EMBL" id="RXG47488.1"/>
    </source>
</evidence>
<comment type="subcellular location">
    <subcellularLocation>
        <location evidence="1">Vacuole membrane</location>
        <topology evidence="1">Multi-pass membrane protein</topology>
    </subcellularLocation>
</comment>
<evidence type="ECO:0000256" key="1">
    <source>
        <dbReference type="ARBA" id="ARBA00004128"/>
    </source>
</evidence>
<feature type="domain" description="SPX" evidence="8">
    <location>
        <begin position="1"/>
        <end position="163"/>
    </location>
</feature>
<proteinExistence type="predicted"/>
<dbReference type="PANTHER" id="PTHR46140">
    <property type="entry name" value="VACUOLAR TRANSPORTER CHAPERONE 1-RELATED"/>
    <property type="match status" value="1"/>
</dbReference>
<feature type="transmembrane region" description="Helical" evidence="7">
    <location>
        <begin position="399"/>
        <end position="421"/>
    </location>
</feature>
<dbReference type="Proteomes" id="UP000236305">
    <property type="component" value="Unassembled WGS sequence"/>
</dbReference>
<dbReference type="InterPro" id="IPR051572">
    <property type="entry name" value="VTC_Complex_Subunit"/>
</dbReference>
<evidence type="ECO:0000259" key="8">
    <source>
        <dbReference type="PROSITE" id="PS51382"/>
    </source>
</evidence>
<reference evidence="10 12" key="2">
    <citation type="submission" date="2018-12" db="EMBL/GenBank/DDBJ databases">
        <title>Genome of Verticillium dahliae isolate Getta Getta.</title>
        <authorList>
            <person name="Gardiner D.M."/>
        </authorList>
    </citation>
    <scope>NUCLEOTIDE SEQUENCE [LARGE SCALE GENOMIC DNA]</scope>
    <source>
        <strain evidence="10 12">Getta Getta</strain>
    </source>
</reference>
<keyword evidence="4 7" id="KW-1133">Transmembrane helix</keyword>
<keyword evidence="5 7" id="KW-0472">Membrane</keyword>
<sequence>MKYGDRLEQQSVPEWSLHNIDYNALKHEIKVNTRRDQAAAVAIPGHVDSNLHRFEERLFGELRSQHDRVDLFVSSKADEILRRLESISVQINRLIARCDLEGAAGISLKRQRKFSRYERDLLRCQEDILALPRFINAQVTAFRKILKKYKKWSGSPTLSVRFREEVLSHPKSFTRRDLTYLQSRYEQIQHHLRTATPQLSEPSSPSTDATSPSPSRPAKTTAQRFDPLPPPQTHYWNEYDYGSDAEGNDQGGEYAIYIDPNANASFPGLDAMRSIIRRPLALATSWFSRGHADTDASRQALLSPGGNRMGPGYGGISPFGIETDEDIEYASSEENFPAAGYAGYYAALPSLADQQLERYREATLGWATIGAFAASFVLLAVASILIVTGRHKLRAEVDAGVTVGSVTSLFCACLGIGMMLYRRDKLSVAYRAAVLTSFLAACALNGMLLILVVDN</sequence>
<evidence type="ECO:0000256" key="2">
    <source>
        <dbReference type="ARBA" id="ARBA00022554"/>
    </source>
</evidence>
<dbReference type="EMBL" id="RSDZ01000036">
    <property type="protein sequence ID" value="RXG47488.1"/>
    <property type="molecule type" value="Genomic_DNA"/>
</dbReference>
<evidence type="ECO:0000256" key="7">
    <source>
        <dbReference type="SAM" id="Phobius"/>
    </source>
</evidence>
<dbReference type="PANTHER" id="PTHR46140:SF1">
    <property type="entry name" value="VACUOLAR TRANSPORTER CHAPERONE COMPLEX SUBUNIT 4-RELATED"/>
    <property type="match status" value="1"/>
</dbReference>
<feature type="compositionally biased region" description="Low complexity" evidence="6">
    <location>
        <begin position="200"/>
        <end position="218"/>
    </location>
</feature>
<comment type="caution">
    <text evidence="10">The sequence shown here is derived from an EMBL/GenBank/DDBJ whole genome shotgun (WGS) entry which is preliminary data.</text>
</comment>
<evidence type="ECO:0000313" key="12">
    <source>
        <dbReference type="Proteomes" id="UP000288725"/>
    </source>
</evidence>
<dbReference type="CDD" id="cd14474">
    <property type="entry name" value="SPX_YDR089W"/>
    <property type="match status" value="1"/>
</dbReference>
<feature type="region of interest" description="Disordered" evidence="6">
    <location>
        <begin position="194"/>
        <end position="244"/>
    </location>
</feature>
<gene>
    <name evidence="9" type="ORF">BJF96_g7126</name>
    <name evidence="10" type="ORF">VDGE_21327</name>
</gene>
<dbReference type="OrthoDB" id="5588846at2759"/>
<accession>A0A2J8F397</accession>
<feature type="transmembrane region" description="Helical" evidence="7">
    <location>
        <begin position="364"/>
        <end position="387"/>
    </location>
</feature>
<evidence type="ECO:0000313" key="11">
    <source>
        <dbReference type="Proteomes" id="UP000236305"/>
    </source>
</evidence>
<feature type="transmembrane region" description="Helical" evidence="7">
    <location>
        <begin position="433"/>
        <end position="453"/>
    </location>
</feature>
<evidence type="ECO:0000256" key="3">
    <source>
        <dbReference type="ARBA" id="ARBA00022692"/>
    </source>
</evidence>
<dbReference type="GO" id="GO:0005774">
    <property type="term" value="C:vacuolar membrane"/>
    <property type="evidence" value="ECO:0007669"/>
    <property type="project" value="UniProtKB-SubCell"/>
</dbReference>
<dbReference type="GO" id="GO:0006799">
    <property type="term" value="P:polyphosphate biosynthetic process"/>
    <property type="evidence" value="ECO:0007669"/>
    <property type="project" value="UniProtKB-ARBA"/>
</dbReference>
<dbReference type="InterPro" id="IPR004331">
    <property type="entry name" value="SPX_dom"/>
</dbReference>
<dbReference type="PROSITE" id="PS51382">
    <property type="entry name" value="SPX"/>
    <property type="match status" value="1"/>
</dbReference>
<keyword evidence="3 7" id="KW-0812">Transmembrane</keyword>